<evidence type="ECO:0000313" key="4">
    <source>
        <dbReference type="EMBL" id="MBS2549494.1"/>
    </source>
</evidence>
<dbReference type="Pfam" id="PF00248">
    <property type="entry name" value="Aldo_ket_red"/>
    <property type="match status" value="1"/>
</dbReference>
<feature type="region of interest" description="Disordered" evidence="2">
    <location>
        <begin position="336"/>
        <end position="370"/>
    </location>
</feature>
<protein>
    <submittedName>
        <fullName evidence="4">Aldo/keto reductase</fullName>
    </submittedName>
</protein>
<reference evidence="4 5" key="1">
    <citation type="submission" date="2020-02" db="EMBL/GenBank/DDBJ databases">
        <title>Acidophilic actinobacteria isolated from forest soil.</title>
        <authorList>
            <person name="Golinska P."/>
        </authorList>
    </citation>
    <scope>NUCLEOTIDE SEQUENCE [LARGE SCALE GENOMIC DNA]</scope>
    <source>
        <strain evidence="4 5">NL8</strain>
    </source>
</reference>
<evidence type="ECO:0000259" key="3">
    <source>
        <dbReference type="Pfam" id="PF00248"/>
    </source>
</evidence>
<dbReference type="EMBL" id="JAAFYZ010000074">
    <property type="protein sequence ID" value="MBS2549494.1"/>
    <property type="molecule type" value="Genomic_DNA"/>
</dbReference>
<dbReference type="InterPro" id="IPR020471">
    <property type="entry name" value="AKR"/>
</dbReference>
<evidence type="ECO:0000313" key="5">
    <source>
        <dbReference type="Proteomes" id="UP000730482"/>
    </source>
</evidence>
<keyword evidence="5" id="KW-1185">Reference proteome</keyword>
<dbReference type="SUPFAM" id="SSF51430">
    <property type="entry name" value="NAD(P)-linked oxidoreductase"/>
    <property type="match status" value="1"/>
</dbReference>
<evidence type="ECO:0000256" key="2">
    <source>
        <dbReference type="SAM" id="MobiDB-lite"/>
    </source>
</evidence>
<sequence length="370" mass="40423">MTMNYRVLGATGIEVSTYALGAMMFGKIGNPDHADSERIIHAALDAGINFVDTADMYSTGESEGIVGKALKGRRDDIVLATKVHFSLDDQRNHGGNSRRYITRAVEDSLRRLQTDWIDLYQVHRPDPTTDIEETLGVLTDLVRAGKIRNFGCSTFPAEQIVEAWHVAERRGLMKFRTEQPPYSILTRNIERAVLPTAQRLNMGVLTWSPLAWGFLSGKFRRGQEVDYSVGRAALRADRFDPSLPANAAKYDALEELFKLADEAGVTLPRLATAFPLAHPGVTSVIIGPRTMDQLESSLAGQEVTLDDALLDRIDEIVPPGTDLVWVAEGGGWLPPALSQPRLRRRTADDRAAASADAEGDAGDAEAAAGK</sequence>
<dbReference type="PANTHER" id="PTHR43364">
    <property type="entry name" value="NADH-SPECIFIC METHYLGLYOXAL REDUCTASE-RELATED"/>
    <property type="match status" value="1"/>
</dbReference>
<organism evidence="4 5">
    <name type="scientific">Catenulispora pinistramenti</name>
    <dbReference type="NCBI Taxonomy" id="2705254"/>
    <lineage>
        <taxon>Bacteria</taxon>
        <taxon>Bacillati</taxon>
        <taxon>Actinomycetota</taxon>
        <taxon>Actinomycetes</taxon>
        <taxon>Catenulisporales</taxon>
        <taxon>Catenulisporaceae</taxon>
        <taxon>Catenulispora</taxon>
    </lineage>
</organism>
<dbReference type="PRINTS" id="PR00069">
    <property type="entry name" value="ALDKETRDTASE"/>
</dbReference>
<dbReference type="InterPro" id="IPR050523">
    <property type="entry name" value="AKR_Detox_Biosynth"/>
</dbReference>
<dbReference type="InterPro" id="IPR023210">
    <property type="entry name" value="NADP_OxRdtase_dom"/>
</dbReference>
<dbReference type="Gene3D" id="3.20.20.100">
    <property type="entry name" value="NADP-dependent oxidoreductase domain"/>
    <property type="match status" value="1"/>
</dbReference>
<gene>
    <name evidence="4" type="ORF">KGQ19_21765</name>
</gene>
<name>A0ABS5KU10_9ACTN</name>
<dbReference type="Proteomes" id="UP000730482">
    <property type="component" value="Unassembled WGS sequence"/>
</dbReference>
<comment type="caution">
    <text evidence="4">The sequence shown here is derived from an EMBL/GenBank/DDBJ whole genome shotgun (WGS) entry which is preliminary data.</text>
</comment>
<evidence type="ECO:0000256" key="1">
    <source>
        <dbReference type="ARBA" id="ARBA00023002"/>
    </source>
</evidence>
<dbReference type="InterPro" id="IPR036812">
    <property type="entry name" value="NAD(P)_OxRdtase_dom_sf"/>
</dbReference>
<feature type="domain" description="NADP-dependent oxidoreductase" evidence="3">
    <location>
        <begin position="20"/>
        <end position="317"/>
    </location>
</feature>
<dbReference type="PANTHER" id="PTHR43364:SF4">
    <property type="entry name" value="NAD(P)-LINKED OXIDOREDUCTASE SUPERFAMILY PROTEIN"/>
    <property type="match status" value="1"/>
</dbReference>
<proteinExistence type="predicted"/>
<keyword evidence="1" id="KW-0560">Oxidoreductase</keyword>
<accession>A0ABS5KU10</accession>